<dbReference type="Pfam" id="PF02467">
    <property type="entry name" value="Whib"/>
    <property type="match status" value="1"/>
</dbReference>
<accession>A0A516PVV8</accession>
<evidence type="ECO:0000313" key="2">
    <source>
        <dbReference type="EMBL" id="QDP95262.1"/>
    </source>
</evidence>
<dbReference type="InterPro" id="IPR034768">
    <property type="entry name" value="4FE4S_WBL"/>
</dbReference>
<dbReference type="EMBL" id="CP041692">
    <property type="protein sequence ID" value="QDP95262.1"/>
    <property type="molecule type" value="Genomic_DNA"/>
</dbReference>
<dbReference type="OrthoDB" id="5244115at2"/>
<dbReference type="Proteomes" id="UP000319263">
    <property type="component" value="Chromosome"/>
</dbReference>
<dbReference type="PROSITE" id="PS51674">
    <property type="entry name" value="4FE4S_WBL"/>
    <property type="match status" value="1"/>
</dbReference>
<organism evidence="2 3">
    <name type="scientific">Microlunatus elymi</name>
    <dbReference type="NCBI Taxonomy" id="2596828"/>
    <lineage>
        <taxon>Bacteria</taxon>
        <taxon>Bacillati</taxon>
        <taxon>Actinomycetota</taxon>
        <taxon>Actinomycetes</taxon>
        <taxon>Propionibacteriales</taxon>
        <taxon>Propionibacteriaceae</taxon>
        <taxon>Microlunatus</taxon>
    </lineage>
</organism>
<protein>
    <recommendedName>
        <fullName evidence="1">4Fe-4S Wbl-type domain-containing protein</fullName>
    </recommendedName>
</protein>
<evidence type="ECO:0000259" key="1">
    <source>
        <dbReference type="PROSITE" id="PS51674"/>
    </source>
</evidence>
<evidence type="ECO:0000313" key="3">
    <source>
        <dbReference type="Proteomes" id="UP000319263"/>
    </source>
</evidence>
<keyword evidence="3" id="KW-1185">Reference proteome</keyword>
<name>A0A516PVV8_9ACTN</name>
<dbReference type="AlphaFoldDB" id="A0A516PVV8"/>
<feature type="domain" description="4Fe-4S Wbl-type" evidence="1">
    <location>
        <begin position="70"/>
        <end position="129"/>
    </location>
</feature>
<sequence>MSPDVREMWCRCPQIFAILTVRALRGASSQRDHVDRGAQMTTETGPVDRQRLVDLAVFEYRSLVVRRLGVTAEWRVLEWIDSAACRGSSEVCVEMCQRCPVAGECLAAAIASDDRAEFRGGLSRDDREHLWTGMERTYREVRDLELMRLDVNRLLNGARPATRLHSVNGAER</sequence>
<reference evidence="2 3" key="1">
    <citation type="submission" date="2019-07" db="EMBL/GenBank/DDBJ databases">
        <title>Microlunatus dokdonensis sp. nov. isolated from the rhizospheric soil of the wild plant Elymus tsukushiensis.</title>
        <authorList>
            <person name="Ghim S.-Y."/>
            <person name="Hwang Y.-J."/>
            <person name="Son J.-S."/>
            <person name="Shin J.-H."/>
        </authorList>
    </citation>
    <scope>NUCLEOTIDE SEQUENCE [LARGE SCALE GENOMIC DNA]</scope>
    <source>
        <strain evidence="2 3">KUDC0627</strain>
    </source>
</reference>
<dbReference type="KEGG" id="mik:FOE78_04470"/>
<gene>
    <name evidence="2" type="ORF">FOE78_04470</name>
</gene>
<proteinExistence type="predicted"/>